<keyword evidence="4" id="KW-0378">Hydrolase</keyword>
<dbReference type="PROSITE" id="PS50240">
    <property type="entry name" value="TRYPSIN_DOM"/>
    <property type="match status" value="1"/>
</dbReference>
<evidence type="ECO:0000256" key="6">
    <source>
        <dbReference type="ARBA" id="ARBA00023157"/>
    </source>
</evidence>
<dbReference type="SUPFAM" id="SSF50494">
    <property type="entry name" value="Trypsin-like serine proteases"/>
    <property type="match status" value="1"/>
</dbReference>
<keyword evidence="3 9" id="KW-0645">Protease</keyword>
<proteinExistence type="predicted"/>
<dbReference type="InterPro" id="IPR050127">
    <property type="entry name" value="Serine_Proteases_S1"/>
</dbReference>
<dbReference type="SMART" id="SM00020">
    <property type="entry name" value="Tryp_SPc"/>
    <property type="match status" value="1"/>
</dbReference>
<dbReference type="InterPro" id="IPR043504">
    <property type="entry name" value="Peptidase_S1_PA_chymotrypsin"/>
</dbReference>
<evidence type="ECO:0000256" key="7">
    <source>
        <dbReference type="SAM" id="SignalP"/>
    </source>
</evidence>
<keyword evidence="2" id="KW-0964">Secreted</keyword>
<dbReference type="EMBL" id="GIFC01015496">
    <property type="protein sequence ID" value="MXU97579.1"/>
    <property type="molecule type" value="Transcribed_RNA"/>
</dbReference>
<dbReference type="InterPro" id="IPR018114">
    <property type="entry name" value="TRYPSIN_HIS"/>
</dbReference>
<keyword evidence="6" id="KW-1015">Disulfide bond</keyword>
<dbReference type="InterPro" id="IPR009003">
    <property type="entry name" value="Peptidase_S1_PA"/>
</dbReference>
<dbReference type="GO" id="GO:0004252">
    <property type="term" value="F:serine-type endopeptidase activity"/>
    <property type="evidence" value="ECO:0007669"/>
    <property type="project" value="InterPro"/>
</dbReference>
<dbReference type="InterPro" id="IPR001314">
    <property type="entry name" value="Peptidase_S1A"/>
</dbReference>
<feature type="signal peptide" evidence="7">
    <location>
        <begin position="1"/>
        <end position="23"/>
    </location>
</feature>
<comment type="subcellular location">
    <subcellularLocation>
        <location evidence="1">Secreted</location>
    </subcellularLocation>
</comment>
<organism evidence="9">
    <name type="scientific">Ixodes ricinus</name>
    <name type="common">Common tick</name>
    <name type="synonym">Acarus ricinus</name>
    <dbReference type="NCBI Taxonomy" id="34613"/>
    <lineage>
        <taxon>Eukaryota</taxon>
        <taxon>Metazoa</taxon>
        <taxon>Ecdysozoa</taxon>
        <taxon>Arthropoda</taxon>
        <taxon>Chelicerata</taxon>
        <taxon>Arachnida</taxon>
        <taxon>Acari</taxon>
        <taxon>Parasitiformes</taxon>
        <taxon>Ixodida</taxon>
        <taxon>Ixodoidea</taxon>
        <taxon>Ixodidae</taxon>
        <taxon>Ixodinae</taxon>
        <taxon>Ixodes</taxon>
    </lineage>
</organism>
<evidence type="ECO:0000259" key="8">
    <source>
        <dbReference type="PROSITE" id="PS50240"/>
    </source>
</evidence>
<keyword evidence="5" id="KW-0720">Serine protease</keyword>
<evidence type="ECO:0000256" key="4">
    <source>
        <dbReference type="ARBA" id="ARBA00022801"/>
    </source>
</evidence>
<protein>
    <submittedName>
        <fullName evidence="9">Putative trypsin-like serine protease</fullName>
    </submittedName>
</protein>
<evidence type="ECO:0000256" key="1">
    <source>
        <dbReference type="ARBA" id="ARBA00004613"/>
    </source>
</evidence>
<reference evidence="9" key="1">
    <citation type="submission" date="2019-12" db="EMBL/GenBank/DDBJ databases">
        <title>An insight into the sialome of adult female Ixodes ricinus ticks feeding for 6 days.</title>
        <authorList>
            <person name="Perner J."/>
            <person name="Ribeiro J.M.C."/>
        </authorList>
    </citation>
    <scope>NUCLEOTIDE SEQUENCE</scope>
    <source>
        <strain evidence="9">Semi-engorged</strain>
        <tissue evidence="9">Salivary glands</tissue>
    </source>
</reference>
<dbReference type="FunFam" id="2.40.10.10:FF:000068">
    <property type="entry name" value="transmembrane protease serine 2"/>
    <property type="match status" value="1"/>
</dbReference>
<dbReference type="CDD" id="cd00190">
    <property type="entry name" value="Tryp_SPc"/>
    <property type="match status" value="1"/>
</dbReference>
<evidence type="ECO:0000256" key="5">
    <source>
        <dbReference type="ARBA" id="ARBA00022825"/>
    </source>
</evidence>
<accession>A0A6B0V6F3</accession>
<evidence type="ECO:0000256" key="2">
    <source>
        <dbReference type="ARBA" id="ARBA00022525"/>
    </source>
</evidence>
<name>A0A6B0V6F3_IXORI</name>
<dbReference type="InterPro" id="IPR001254">
    <property type="entry name" value="Trypsin_dom"/>
</dbReference>
<feature type="chain" id="PRO_5025576410" evidence="7">
    <location>
        <begin position="24"/>
        <end position="278"/>
    </location>
</feature>
<dbReference type="GO" id="GO:0005615">
    <property type="term" value="C:extracellular space"/>
    <property type="evidence" value="ECO:0007669"/>
    <property type="project" value="TreeGrafter"/>
</dbReference>
<feature type="domain" description="Peptidase S1" evidence="8">
    <location>
        <begin position="33"/>
        <end position="275"/>
    </location>
</feature>
<evidence type="ECO:0000313" key="9">
    <source>
        <dbReference type="EMBL" id="MXU97579.1"/>
    </source>
</evidence>
<dbReference type="PROSITE" id="PS00134">
    <property type="entry name" value="TRYPSIN_HIS"/>
    <property type="match status" value="1"/>
</dbReference>
<dbReference type="PANTHER" id="PTHR24264:SF65">
    <property type="entry name" value="SRCR DOMAIN-CONTAINING PROTEIN"/>
    <property type="match status" value="1"/>
</dbReference>
<keyword evidence="7" id="KW-0732">Signal</keyword>
<dbReference type="AlphaFoldDB" id="A0A6B0V6F3"/>
<dbReference type="Pfam" id="PF00089">
    <property type="entry name" value="Trypsin"/>
    <property type="match status" value="1"/>
</dbReference>
<dbReference type="GO" id="GO:0006508">
    <property type="term" value="P:proteolysis"/>
    <property type="evidence" value="ECO:0007669"/>
    <property type="project" value="UniProtKB-KW"/>
</dbReference>
<dbReference type="PANTHER" id="PTHR24264">
    <property type="entry name" value="TRYPSIN-RELATED"/>
    <property type="match status" value="1"/>
</dbReference>
<dbReference type="PRINTS" id="PR00722">
    <property type="entry name" value="CHYMOTRYPSIN"/>
</dbReference>
<dbReference type="Gene3D" id="2.40.10.10">
    <property type="entry name" value="Trypsin-like serine proteases"/>
    <property type="match status" value="1"/>
</dbReference>
<evidence type="ECO:0000256" key="3">
    <source>
        <dbReference type="ARBA" id="ARBA00022670"/>
    </source>
</evidence>
<sequence length="278" mass="31017">MVLTRVLPLILMAGVAIPGLSQSRLVARFEERIAGGRPATYREFPFQVAILDYRMRQICGGSLISPLEVLTAAHCLDGEEVSQLSVIAGSLTSRLPYSAAYQVRKIARAFVHRRYHKEGYDYDIAILRLNCSFDIQASDGCIKTIDLPEEYYTVRGFVIICGYGARRPDGSSRNTLYTTVMKVLSDVKCCFWYEELYKKENIVNDFMNSTMFCAISDDKSDSCGNDSGGPVVQYKKGSYVLVGIIAWGVECGNPKYPGVYMEVSSFLPWIADHSTVQV</sequence>